<accession>A0A915L1L9</accession>
<protein>
    <submittedName>
        <fullName evidence="2">Uncharacterized protein</fullName>
    </submittedName>
</protein>
<reference evidence="2" key="1">
    <citation type="submission" date="2022-11" db="UniProtKB">
        <authorList>
            <consortium name="WormBaseParasite"/>
        </authorList>
    </citation>
    <scope>IDENTIFICATION</scope>
</reference>
<evidence type="ECO:0000313" key="1">
    <source>
        <dbReference type="Proteomes" id="UP000887565"/>
    </source>
</evidence>
<dbReference type="Proteomes" id="UP000887565">
    <property type="component" value="Unplaced"/>
</dbReference>
<name>A0A915L1L9_ROMCU</name>
<proteinExistence type="predicted"/>
<dbReference type="AlphaFoldDB" id="A0A915L1L9"/>
<evidence type="ECO:0000313" key="2">
    <source>
        <dbReference type="WBParaSite" id="nRc.2.0.1.t45054-RA"/>
    </source>
</evidence>
<dbReference type="WBParaSite" id="nRc.2.0.1.t45054-RA">
    <property type="protein sequence ID" value="nRc.2.0.1.t45054-RA"/>
    <property type="gene ID" value="nRc.2.0.1.g45054"/>
</dbReference>
<sequence>MCTLKIGRESQGKTTESTFGRQHIEFNVTFGIAVQFTLIPAGIHQVLTIRTEKLDKQQKLWQEKHFTNWMNFDFRVVGIPMSLIAKHLKIYILFRFRRPDNMTDFFGGEGFQQLQIYMDASKSVNFDHTKTYPDCQQPINHRSFRID</sequence>
<keyword evidence="1" id="KW-1185">Reference proteome</keyword>
<organism evidence="1 2">
    <name type="scientific">Romanomermis culicivorax</name>
    <name type="common">Nematode worm</name>
    <dbReference type="NCBI Taxonomy" id="13658"/>
    <lineage>
        <taxon>Eukaryota</taxon>
        <taxon>Metazoa</taxon>
        <taxon>Ecdysozoa</taxon>
        <taxon>Nematoda</taxon>
        <taxon>Enoplea</taxon>
        <taxon>Dorylaimia</taxon>
        <taxon>Mermithida</taxon>
        <taxon>Mermithoidea</taxon>
        <taxon>Mermithidae</taxon>
        <taxon>Romanomermis</taxon>
    </lineage>
</organism>